<dbReference type="PRINTS" id="PR00069">
    <property type="entry name" value="ALDKETRDTASE"/>
</dbReference>
<dbReference type="SUPFAM" id="SSF51430">
    <property type="entry name" value="NAD(P)-linked oxidoreductase"/>
    <property type="match status" value="1"/>
</dbReference>
<organism evidence="2 3">
    <name type="scientific">Paenibacillus lignilyticus</name>
    <dbReference type="NCBI Taxonomy" id="1172615"/>
    <lineage>
        <taxon>Bacteria</taxon>
        <taxon>Bacillati</taxon>
        <taxon>Bacillota</taxon>
        <taxon>Bacilli</taxon>
        <taxon>Bacillales</taxon>
        <taxon>Paenibacillaceae</taxon>
        <taxon>Paenibacillus</taxon>
    </lineage>
</organism>
<dbReference type="PANTHER" id="PTHR43312">
    <property type="entry name" value="D-THREO-ALDOSE 1-DEHYDROGENASE"/>
    <property type="match status" value="1"/>
</dbReference>
<protein>
    <submittedName>
        <fullName evidence="2">Aldo/keto reductase</fullName>
    </submittedName>
</protein>
<evidence type="ECO:0000313" key="3">
    <source>
        <dbReference type="Proteomes" id="UP000673394"/>
    </source>
</evidence>
<dbReference type="EMBL" id="JAGKSP010000002">
    <property type="protein sequence ID" value="MBP3962748.1"/>
    <property type="molecule type" value="Genomic_DNA"/>
</dbReference>
<comment type="caution">
    <text evidence="2">The sequence shown here is derived from an EMBL/GenBank/DDBJ whole genome shotgun (WGS) entry which is preliminary data.</text>
</comment>
<gene>
    <name evidence="2" type="ORF">I8J30_08525</name>
</gene>
<name>A0ABS5C9X8_9BACL</name>
<dbReference type="Pfam" id="PF00248">
    <property type="entry name" value="Aldo_ket_red"/>
    <property type="match status" value="1"/>
</dbReference>
<evidence type="ECO:0000259" key="1">
    <source>
        <dbReference type="Pfam" id="PF00248"/>
    </source>
</evidence>
<dbReference type="RefSeq" id="WP_210657167.1">
    <property type="nucleotide sequence ID" value="NZ_JAGKSP010000002.1"/>
</dbReference>
<dbReference type="Proteomes" id="UP000673394">
    <property type="component" value="Unassembled WGS sequence"/>
</dbReference>
<dbReference type="InterPro" id="IPR020471">
    <property type="entry name" value="AKR"/>
</dbReference>
<dbReference type="InterPro" id="IPR053135">
    <property type="entry name" value="AKR2_Oxidoreductase"/>
</dbReference>
<feature type="domain" description="NADP-dependent oxidoreductase" evidence="1">
    <location>
        <begin position="18"/>
        <end position="321"/>
    </location>
</feature>
<accession>A0ABS5C9X8</accession>
<sequence>MEYRVLGRSGLRVSEVSLGCWAIGGPSWRDGEAVGWSGNDDDESIAGLNRAFELGINHFDTADVYGDGHSERVLGRFLKEVPRDQVVIASKVGWFRGTAPNAMQPIHIRHQLEQSLMNLGTDYLDLHFFHNTNFGPNDLYLEEAAETMRELQKEGKVRVIGQSGYGYSDFMRVCPVTRPDVLQFHYNAFGNSFDKPDTNLFQWADEQNIGMVLFGPLAQGLLLDKFDPENPPKFGEGDVRASNSSYTKERLLEIRERLQPIKERFGTEVQDLVRVAIQFALAQSPNACVIPGFKNAKQVESNAQGAGNPLNAEEVAFIRNVIQGALQKKALS</sequence>
<evidence type="ECO:0000313" key="2">
    <source>
        <dbReference type="EMBL" id="MBP3962748.1"/>
    </source>
</evidence>
<dbReference type="PANTHER" id="PTHR43312:SF1">
    <property type="entry name" value="NADP-DEPENDENT OXIDOREDUCTASE DOMAIN-CONTAINING PROTEIN"/>
    <property type="match status" value="1"/>
</dbReference>
<proteinExistence type="predicted"/>
<keyword evidence="3" id="KW-1185">Reference proteome</keyword>
<dbReference type="InterPro" id="IPR036812">
    <property type="entry name" value="NAD(P)_OxRdtase_dom_sf"/>
</dbReference>
<dbReference type="InterPro" id="IPR023210">
    <property type="entry name" value="NADP_OxRdtase_dom"/>
</dbReference>
<dbReference type="Gene3D" id="3.20.20.100">
    <property type="entry name" value="NADP-dependent oxidoreductase domain"/>
    <property type="match status" value="1"/>
</dbReference>
<reference evidence="2 3" key="1">
    <citation type="submission" date="2021-04" db="EMBL/GenBank/DDBJ databases">
        <title>Paenibacillus sp. DLE-14 whole genome sequence.</title>
        <authorList>
            <person name="Ham Y.J."/>
        </authorList>
    </citation>
    <scope>NUCLEOTIDE SEQUENCE [LARGE SCALE GENOMIC DNA]</scope>
    <source>
        <strain evidence="2 3">DLE-14</strain>
    </source>
</reference>